<evidence type="ECO:0000313" key="2">
    <source>
        <dbReference type="Proteomes" id="UP001596337"/>
    </source>
</evidence>
<keyword evidence="2" id="KW-1185">Reference proteome</keyword>
<dbReference type="SUPFAM" id="SSF56219">
    <property type="entry name" value="DNase I-like"/>
    <property type="match status" value="1"/>
</dbReference>
<comment type="caution">
    <text evidence="1">The sequence shown here is derived from an EMBL/GenBank/DDBJ whole genome shotgun (WGS) entry which is preliminary data.</text>
</comment>
<evidence type="ECO:0008006" key="3">
    <source>
        <dbReference type="Google" id="ProtNLM"/>
    </source>
</evidence>
<proteinExistence type="predicted"/>
<dbReference type="Gene3D" id="3.60.10.10">
    <property type="entry name" value="Endonuclease/exonuclease/phosphatase"/>
    <property type="match status" value="1"/>
</dbReference>
<accession>A0ABW2BX91</accession>
<dbReference type="RefSeq" id="WP_345400564.1">
    <property type="nucleotide sequence ID" value="NZ_BAABLA010000100.1"/>
</dbReference>
<organism evidence="1 2">
    <name type="scientific">Haloechinothrix salitolerans</name>
    <dbReference type="NCBI Taxonomy" id="926830"/>
    <lineage>
        <taxon>Bacteria</taxon>
        <taxon>Bacillati</taxon>
        <taxon>Actinomycetota</taxon>
        <taxon>Actinomycetes</taxon>
        <taxon>Pseudonocardiales</taxon>
        <taxon>Pseudonocardiaceae</taxon>
        <taxon>Haloechinothrix</taxon>
    </lineage>
</organism>
<gene>
    <name evidence="1" type="ORF">ACFQGD_11055</name>
</gene>
<protein>
    <recommendedName>
        <fullName evidence="3">Endonuclease/exonuclease/phosphatase domain-containing protein</fullName>
    </recommendedName>
</protein>
<sequence length="248" mass="27400">MHIGVTVFNFEDGGLLPGGGYDFAPGIRAIAADPVYTDLVILLEANQYGRDGETALHGFVNALSEAARVPLVGRLGELDRGDFAPALIWNPNSVVIEKWFGYGVHRIAEQRVNYCEARVRDGKPFGVLLQHWDDQCGGLRFTSAQQISWVAEEKIPVLVAGDFNCTASGAHEPERDFSLTPRSSRYHKGKWVHGDKSPVGPETEALDYLLGWWDSEDDERFGGIGMYDLGEMAALRYGEWDALLPTTN</sequence>
<name>A0ABW2BX91_9PSEU</name>
<evidence type="ECO:0000313" key="1">
    <source>
        <dbReference type="EMBL" id="MFC6867685.1"/>
    </source>
</evidence>
<reference evidence="2" key="1">
    <citation type="journal article" date="2019" name="Int. J. Syst. Evol. Microbiol.">
        <title>The Global Catalogue of Microorganisms (GCM) 10K type strain sequencing project: providing services to taxonomists for standard genome sequencing and annotation.</title>
        <authorList>
            <consortium name="The Broad Institute Genomics Platform"/>
            <consortium name="The Broad Institute Genome Sequencing Center for Infectious Disease"/>
            <person name="Wu L."/>
            <person name="Ma J."/>
        </authorList>
    </citation>
    <scope>NUCLEOTIDE SEQUENCE [LARGE SCALE GENOMIC DNA]</scope>
    <source>
        <strain evidence="2">KCTC 32255</strain>
    </source>
</reference>
<dbReference type="Proteomes" id="UP001596337">
    <property type="component" value="Unassembled WGS sequence"/>
</dbReference>
<dbReference type="InterPro" id="IPR036691">
    <property type="entry name" value="Endo/exonu/phosph_ase_sf"/>
</dbReference>
<dbReference type="EMBL" id="JBHSXX010000001">
    <property type="protein sequence ID" value="MFC6867685.1"/>
    <property type="molecule type" value="Genomic_DNA"/>
</dbReference>